<evidence type="ECO:0000259" key="1">
    <source>
        <dbReference type="Pfam" id="PF14082"/>
    </source>
</evidence>
<dbReference type="InterPro" id="IPR025359">
    <property type="entry name" value="SduA_C"/>
</dbReference>
<evidence type="ECO:0000313" key="3">
    <source>
        <dbReference type="Proteomes" id="UP000540909"/>
    </source>
</evidence>
<dbReference type="Pfam" id="PF14082">
    <property type="entry name" value="SduA_C"/>
    <property type="match status" value="1"/>
</dbReference>
<accession>A0A7W6W3N4</accession>
<protein>
    <recommendedName>
        <fullName evidence="1">Shedu protein SduA C-terminal domain-containing protein</fullName>
    </recommendedName>
</protein>
<sequence length="362" mass="41192">MSDDTEYLKNYKPNQLYKHPTRQGAYATIVGESEDFIGEVNVTPKCKLAISAFWVRDRGDFGTFKITKMKHHARFGWSADGEVKVNQFQLSQINQFLAVISRIDLSDEQGMRLSLDDLNLGALGTILKSTKGPELLAKLAEAPELHTDVYAVASKRQALAEFEQRLSESGNERSWQTFFEANPWIFGHGLNYIFLDGLGGKLEKTTTGNTFDRSGKRADALMRTRAEISQFVLVELKKSSTDLLQPDLYRSGCWGISQEVSNAVTQVQKTAYEFARDRFREHLKDEWGNDTGEVVYSIEPRSYLVVGHLNELAGNDDKITCFELFRRNIRSPEILTFDELYHRARCIVETVSDEVQDDDQSF</sequence>
<name>A0A7W6W3N4_9HYPH</name>
<dbReference type="AlphaFoldDB" id="A0A7W6W3N4"/>
<gene>
    <name evidence="2" type="ORF">GGD57_000774</name>
</gene>
<reference evidence="2 3" key="1">
    <citation type="submission" date="2020-08" db="EMBL/GenBank/DDBJ databases">
        <title>Genomic Encyclopedia of Type Strains, Phase IV (KMG-V): Genome sequencing to study the core and pangenomes of soil and plant-associated prokaryotes.</title>
        <authorList>
            <person name="Whitman W."/>
        </authorList>
    </citation>
    <scope>NUCLEOTIDE SEQUENCE [LARGE SCALE GENOMIC DNA]</scope>
    <source>
        <strain evidence="2 3">SEMIA 4089</strain>
    </source>
</reference>
<proteinExistence type="predicted"/>
<dbReference type="Proteomes" id="UP000540909">
    <property type="component" value="Unassembled WGS sequence"/>
</dbReference>
<organism evidence="2 3">
    <name type="scientific">Rhizobium esperanzae</name>
    <dbReference type="NCBI Taxonomy" id="1967781"/>
    <lineage>
        <taxon>Bacteria</taxon>
        <taxon>Pseudomonadati</taxon>
        <taxon>Pseudomonadota</taxon>
        <taxon>Alphaproteobacteria</taxon>
        <taxon>Hyphomicrobiales</taxon>
        <taxon>Rhizobiaceae</taxon>
        <taxon>Rhizobium/Agrobacterium group</taxon>
        <taxon>Rhizobium</taxon>
    </lineage>
</organism>
<dbReference type="RefSeq" id="WP_184466991.1">
    <property type="nucleotide sequence ID" value="NZ_JACIFY010000002.1"/>
</dbReference>
<dbReference type="EMBL" id="JACIFY010000002">
    <property type="protein sequence ID" value="MBB4234225.1"/>
    <property type="molecule type" value="Genomic_DNA"/>
</dbReference>
<feature type="domain" description="Shedu protein SduA C-terminal" evidence="1">
    <location>
        <begin position="171"/>
        <end position="341"/>
    </location>
</feature>
<comment type="caution">
    <text evidence="2">The sequence shown here is derived from an EMBL/GenBank/DDBJ whole genome shotgun (WGS) entry which is preliminary data.</text>
</comment>
<evidence type="ECO:0000313" key="2">
    <source>
        <dbReference type="EMBL" id="MBB4234225.1"/>
    </source>
</evidence>